<dbReference type="CDD" id="cd19378">
    <property type="entry name" value="TGF_beta_DAF7"/>
    <property type="match status" value="1"/>
</dbReference>
<organism evidence="10">
    <name type="scientific">Anisakis simplex</name>
    <name type="common">Herring worm</name>
    <dbReference type="NCBI Taxonomy" id="6269"/>
    <lineage>
        <taxon>Eukaryota</taxon>
        <taxon>Metazoa</taxon>
        <taxon>Ecdysozoa</taxon>
        <taxon>Nematoda</taxon>
        <taxon>Chromadorea</taxon>
        <taxon>Rhabditida</taxon>
        <taxon>Spirurina</taxon>
        <taxon>Ascaridomorpha</taxon>
        <taxon>Ascaridoidea</taxon>
        <taxon>Anisakidae</taxon>
        <taxon>Anisakis</taxon>
        <taxon>Anisakis simplex complex</taxon>
    </lineage>
</organism>
<reference evidence="8 9" key="2">
    <citation type="submission" date="2018-11" db="EMBL/GenBank/DDBJ databases">
        <authorList>
            <consortium name="Pathogen Informatics"/>
        </authorList>
    </citation>
    <scope>NUCLEOTIDE SEQUENCE [LARGE SCALE GENOMIC DNA]</scope>
</reference>
<evidence type="ECO:0000313" key="8">
    <source>
        <dbReference type="EMBL" id="VDK50712.1"/>
    </source>
</evidence>
<dbReference type="PANTHER" id="PTHR11848">
    <property type="entry name" value="TGF-BETA FAMILY"/>
    <property type="match status" value="1"/>
</dbReference>
<evidence type="ECO:0000256" key="3">
    <source>
        <dbReference type="ARBA" id="ARBA00022525"/>
    </source>
</evidence>
<dbReference type="AlphaFoldDB" id="A0A158PPF2"/>
<protein>
    <submittedName>
        <fullName evidence="10">TGF_BETA_2 domain-containing protein</fullName>
    </submittedName>
</protein>
<dbReference type="Proteomes" id="UP000267096">
    <property type="component" value="Unassembled WGS sequence"/>
</dbReference>
<accession>A0A158PPF2</accession>
<evidence type="ECO:0000259" key="7">
    <source>
        <dbReference type="PROSITE" id="PS51362"/>
    </source>
</evidence>
<dbReference type="GO" id="GO:0005125">
    <property type="term" value="F:cytokine activity"/>
    <property type="evidence" value="ECO:0007669"/>
    <property type="project" value="TreeGrafter"/>
</dbReference>
<evidence type="ECO:0000256" key="2">
    <source>
        <dbReference type="ARBA" id="ARBA00006656"/>
    </source>
</evidence>
<dbReference type="Pfam" id="PF00019">
    <property type="entry name" value="TGF_beta"/>
    <property type="match status" value="1"/>
</dbReference>
<keyword evidence="4 6" id="KW-0339">Growth factor</keyword>
<dbReference type="InterPro" id="IPR015615">
    <property type="entry name" value="TGF-beta-rel"/>
</dbReference>
<keyword evidence="9" id="KW-1185">Reference proteome</keyword>
<comment type="similarity">
    <text evidence="2 6">Belongs to the TGF-beta family.</text>
</comment>
<dbReference type="PANTHER" id="PTHR11848:SF303">
    <property type="entry name" value="DAUER LARVA DEVELOPMENT REGULATORY GROWTH FACTOR DAF-7"/>
    <property type="match status" value="1"/>
</dbReference>
<proteinExistence type="inferred from homology"/>
<keyword evidence="5" id="KW-1015">Disulfide bond</keyword>
<evidence type="ECO:0000313" key="10">
    <source>
        <dbReference type="WBParaSite" id="ASIM_0001441301-mRNA-1"/>
    </source>
</evidence>
<name>A0A158PPF2_ANISI</name>
<dbReference type="InterPro" id="IPR001839">
    <property type="entry name" value="TGF-b_C"/>
</dbReference>
<dbReference type="WBParaSite" id="ASIM_0001441301-mRNA-1">
    <property type="protein sequence ID" value="ASIM_0001441301-mRNA-1"/>
    <property type="gene ID" value="ASIM_0001441301"/>
</dbReference>
<evidence type="ECO:0000256" key="5">
    <source>
        <dbReference type="ARBA" id="ARBA00023157"/>
    </source>
</evidence>
<dbReference type="PROSITE" id="PS00250">
    <property type="entry name" value="TGF_BETA_1"/>
    <property type="match status" value="1"/>
</dbReference>
<comment type="subcellular location">
    <subcellularLocation>
        <location evidence="1">Secreted</location>
    </subcellularLocation>
</comment>
<dbReference type="GO" id="GO:0008083">
    <property type="term" value="F:growth factor activity"/>
    <property type="evidence" value="ECO:0007669"/>
    <property type="project" value="UniProtKB-KW"/>
</dbReference>
<evidence type="ECO:0000256" key="1">
    <source>
        <dbReference type="ARBA" id="ARBA00004613"/>
    </source>
</evidence>
<reference evidence="10" key="1">
    <citation type="submission" date="2016-04" db="UniProtKB">
        <authorList>
            <consortium name="WormBaseParasite"/>
        </authorList>
    </citation>
    <scope>IDENTIFICATION</scope>
</reference>
<dbReference type="SUPFAM" id="SSF57501">
    <property type="entry name" value="Cystine-knot cytokines"/>
    <property type="match status" value="1"/>
</dbReference>
<sequence length="184" mass="21202">MFGADVAERKRHIDLAKEGYLQIPIPIDDLQRWWDADGSRNDFLGLYVEALYKGENLAVHPQQNTKNLMYMELTTVDEWTRRKRSSTEKCTREMNEPSCCLYSLQVNFERAGWDFIIAPKLYDAQMCSGECRLHHITSSTTNNTVSGCCHPSEYDPMTLVYMTQDMEVKIKDVPGMIARRCTCG</sequence>
<dbReference type="SMART" id="SM00204">
    <property type="entry name" value="TGFB"/>
    <property type="match status" value="1"/>
</dbReference>
<evidence type="ECO:0000313" key="9">
    <source>
        <dbReference type="Proteomes" id="UP000267096"/>
    </source>
</evidence>
<feature type="domain" description="TGF-beta family profile" evidence="7">
    <location>
        <begin position="81"/>
        <end position="184"/>
    </location>
</feature>
<evidence type="ECO:0000256" key="4">
    <source>
        <dbReference type="ARBA" id="ARBA00023030"/>
    </source>
</evidence>
<keyword evidence="3" id="KW-0964">Secreted</keyword>
<dbReference type="InterPro" id="IPR017948">
    <property type="entry name" value="TGFb_CS"/>
</dbReference>
<dbReference type="EMBL" id="UYRR01031519">
    <property type="protein sequence ID" value="VDK50712.1"/>
    <property type="molecule type" value="Genomic_DNA"/>
</dbReference>
<dbReference type="PROSITE" id="PS51362">
    <property type="entry name" value="TGF_BETA_2"/>
    <property type="match status" value="1"/>
</dbReference>
<dbReference type="Gene3D" id="2.10.90.10">
    <property type="entry name" value="Cystine-knot cytokines"/>
    <property type="match status" value="1"/>
</dbReference>
<dbReference type="OrthoDB" id="5948587at2759"/>
<gene>
    <name evidence="8" type="ORF">ASIM_LOCUS13840</name>
</gene>
<dbReference type="GO" id="GO:0005615">
    <property type="term" value="C:extracellular space"/>
    <property type="evidence" value="ECO:0007669"/>
    <property type="project" value="TreeGrafter"/>
</dbReference>
<dbReference type="InterPro" id="IPR029034">
    <property type="entry name" value="Cystine-knot_cytokine"/>
</dbReference>
<evidence type="ECO:0000256" key="6">
    <source>
        <dbReference type="RuleBase" id="RU000354"/>
    </source>
</evidence>